<keyword evidence="13" id="KW-0342">GTP-binding</keyword>
<dbReference type="Pfam" id="PF04548">
    <property type="entry name" value="AIG1"/>
    <property type="match status" value="1"/>
</dbReference>
<evidence type="ECO:0000256" key="12">
    <source>
        <dbReference type="ARBA" id="ARBA00022989"/>
    </source>
</evidence>
<feature type="compositionally biased region" description="Low complexity" evidence="17">
    <location>
        <begin position="80"/>
        <end position="89"/>
    </location>
</feature>
<dbReference type="InterPro" id="IPR024283">
    <property type="entry name" value="TOC159_MAD"/>
</dbReference>
<dbReference type="PANTHER" id="PTHR10903:SF127">
    <property type="entry name" value="TRANSLOCASE OF CHLOROPLAST 159, CHLOROPLASTIC-LIKE"/>
    <property type="match status" value="1"/>
</dbReference>
<comment type="subcellular location">
    <subcellularLocation>
        <location evidence="15">Plastid</location>
        <location evidence="15">Chloroplast outer membrane</location>
        <topology evidence="15">Single-pass membrane protein</topology>
    </subcellularLocation>
</comment>
<dbReference type="FunFam" id="3.40.50.300:FF:000413">
    <property type="entry name" value="Translocase of chloroplast 120, chloroplastic"/>
    <property type="match status" value="1"/>
</dbReference>
<dbReference type="Gene3D" id="3.40.50.300">
    <property type="entry name" value="P-loop containing nucleotide triphosphate hydrolases"/>
    <property type="match status" value="1"/>
</dbReference>
<evidence type="ECO:0000256" key="14">
    <source>
        <dbReference type="ARBA" id="ARBA00023136"/>
    </source>
</evidence>
<feature type="region of interest" description="Disordered" evidence="17">
    <location>
        <begin position="1"/>
        <end position="148"/>
    </location>
</feature>
<keyword evidence="5" id="KW-0812">Transmembrane</keyword>
<keyword evidence="7" id="KW-0547">Nucleotide-binding</keyword>
<dbReference type="InterPro" id="IPR045058">
    <property type="entry name" value="GIMA/IAN/Toc"/>
</dbReference>
<evidence type="ECO:0000256" key="10">
    <source>
        <dbReference type="ARBA" id="ARBA00022842"/>
    </source>
</evidence>
<evidence type="ECO:0000256" key="5">
    <source>
        <dbReference type="ARBA" id="ARBA00022692"/>
    </source>
</evidence>
<accession>A0A2P2QMR5</accession>
<protein>
    <submittedName>
        <fullName evidence="19">Uncharacterized protein MANES_15G012200</fullName>
    </submittedName>
</protein>
<evidence type="ECO:0000256" key="11">
    <source>
        <dbReference type="ARBA" id="ARBA00022927"/>
    </source>
</evidence>
<evidence type="ECO:0000256" key="3">
    <source>
        <dbReference type="ARBA" id="ARBA00022528"/>
    </source>
</evidence>
<dbReference type="InterPro" id="IPR006703">
    <property type="entry name" value="G_AIG1"/>
</dbReference>
<dbReference type="AlphaFoldDB" id="A0A2P2QMR5"/>
<dbReference type="NCBIfam" id="TIGR00993">
    <property type="entry name" value="3a0901s04IAP86"/>
    <property type="match status" value="1"/>
</dbReference>
<dbReference type="GO" id="GO:0003924">
    <property type="term" value="F:GTPase activity"/>
    <property type="evidence" value="ECO:0007669"/>
    <property type="project" value="InterPro"/>
</dbReference>
<dbReference type="Pfam" id="PF11886">
    <property type="entry name" value="TOC159_MAD"/>
    <property type="match status" value="2"/>
</dbReference>
<comment type="cofactor">
    <cofactor evidence="1">
        <name>Mg(2+)</name>
        <dbReference type="ChEBI" id="CHEBI:18420"/>
    </cofactor>
</comment>
<evidence type="ECO:0000256" key="1">
    <source>
        <dbReference type="ARBA" id="ARBA00001946"/>
    </source>
</evidence>
<feature type="domain" description="AIG1-type G" evidence="18">
    <location>
        <begin position="731"/>
        <end position="965"/>
    </location>
</feature>
<evidence type="ECO:0000259" key="18">
    <source>
        <dbReference type="PROSITE" id="PS51720"/>
    </source>
</evidence>
<keyword evidence="10" id="KW-0460">Magnesium</keyword>
<comment type="similarity">
    <text evidence="16">Belongs to the TRAFAC class TrmE-Era-EngA-EngB-Septin-like GTPase superfamily. AIG1/Toc34/Toc159-like paraseptin GTPase family. TOC159 subfamily.</text>
</comment>
<feature type="compositionally biased region" description="Acidic residues" evidence="17">
    <location>
        <begin position="70"/>
        <end position="79"/>
    </location>
</feature>
<evidence type="ECO:0000256" key="15">
    <source>
        <dbReference type="ARBA" id="ARBA00023766"/>
    </source>
</evidence>
<evidence type="ECO:0000256" key="9">
    <source>
        <dbReference type="ARBA" id="ARBA00022805"/>
    </source>
</evidence>
<evidence type="ECO:0000256" key="6">
    <source>
        <dbReference type="ARBA" id="ARBA00022723"/>
    </source>
</evidence>
<evidence type="ECO:0000256" key="13">
    <source>
        <dbReference type="ARBA" id="ARBA00023134"/>
    </source>
</evidence>
<evidence type="ECO:0000256" key="17">
    <source>
        <dbReference type="SAM" id="MobiDB-lite"/>
    </source>
</evidence>
<dbReference type="InterPro" id="IPR005690">
    <property type="entry name" value="Toc86_159"/>
</dbReference>
<dbReference type="GO" id="GO:0005525">
    <property type="term" value="F:GTP binding"/>
    <property type="evidence" value="ECO:0007669"/>
    <property type="project" value="UniProtKB-KW"/>
</dbReference>
<keyword evidence="9" id="KW-1002">Plastid outer membrane</keyword>
<evidence type="ECO:0000256" key="7">
    <source>
        <dbReference type="ARBA" id="ARBA00022741"/>
    </source>
</evidence>
<reference evidence="19" key="1">
    <citation type="submission" date="2018-02" db="EMBL/GenBank/DDBJ databases">
        <title>Rhizophora mucronata_Transcriptome.</title>
        <authorList>
            <person name="Meera S.P."/>
            <person name="Sreeshan A."/>
            <person name="Augustine A."/>
        </authorList>
    </citation>
    <scope>NUCLEOTIDE SEQUENCE</scope>
    <source>
        <tissue evidence="19">Leaf</tissue>
    </source>
</reference>
<evidence type="ECO:0000256" key="8">
    <source>
        <dbReference type="ARBA" id="ARBA00022801"/>
    </source>
</evidence>
<dbReference type="SUPFAM" id="SSF52540">
    <property type="entry name" value="P-loop containing nucleoside triphosphate hydrolases"/>
    <property type="match status" value="1"/>
</dbReference>
<keyword evidence="12" id="KW-1133">Transmembrane helix</keyword>
<keyword evidence="2" id="KW-0813">Transport</keyword>
<keyword evidence="4" id="KW-0934">Plastid</keyword>
<keyword evidence="3" id="KW-0150">Chloroplast</keyword>
<evidence type="ECO:0000256" key="4">
    <source>
        <dbReference type="ARBA" id="ARBA00022640"/>
    </source>
</evidence>
<organism evidence="19">
    <name type="scientific">Rhizophora mucronata</name>
    <name type="common">Asiatic mangrove</name>
    <dbReference type="NCBI Taxonomy" id="61149"/>
    <lineage>
        <taxon>Eukaryota</taxon>
        <taxon>Viridiplantae</taxon>
        <taxon>Streptophyta</taxon>
        <taxon>Embryophyta</taxon>
        <taxon>Tracheophyta</taxon>
        <taxon>Spermatophyta</taxon>
        <taxon>Magnoliopsida</taxon>
        <taxon>eudicotyledons</taxon>
        <taxon>Gunneridae</taxon>
        <taxon>Pentapetalae</taxon>
        <taxon>rosids</taxon>
        <taxon>fabids</taxon>
        <taxon>Malpighiales</taxon>
        <taxon>Rhizophoraceae</taxon>
        <taxon>Rhizophora</taxon>
    </lineage>
</organism>
<feature type="compositionally biased region" description="Polar residues" evidence="17">
    <location>
        <begin position="1"/>
        <end position="23"/>
    </location>
</feature>
<name>A0A2P2QMR5_RHIMU</name>
<dbReference type="GO" id="GO:0009707">
    <property type="term" value="C:chloroplast outer membrane"/>
    <property type="evidence" value="ECO:0007669"/>
    <property type="project" value="UniProtKB-SubCell"/>
</dbReference>
<evidence type="ECO:0000313" key="19">
    <source>
        <dbReference type="EMBL" id="MBX68312.1"/>
    </source>
</evidence>
<dbReference type="PANTHER" id="PTHR10903">
    <property type="entry name" value="GTPASE, IMAP FAMILY MEMBER-RELATED"/>
    <property type="match status" value="1"/>
</dbReference>
<sequence>MASMTHVSLSTAQGTPCLSSSLHPPTGSIPIRARITPEDDSSDFESDGHKTDDSDSNASGTAEHSVSIDDGSEFEEFASGEELASSEGFDTASERPFMGDPDEENPEAIGFVNNYIRPRPSVADPGEESSGNSFLEEEESSFVGDHSSPVVQLDRPIAHLSMDDEELDELVGEEGIRSYVEDDRFSGIVRVPSFGLPKRDDSAPSVELSGVEEHKEIESLLQGDSSFVEQLPVIVDEASALNNFSAADNGFLGSKDQAIAEMCSFNDFTSVDLPSDEGVKPANMEVVEDLTCLADDLVSVGVLKPEVHVIAPEGEHSESSEEDKREILEQIEKWDGLVKHDVKQKQPLQNIEQEESVLNCRDANKTDSMSCNPVDHASEQSFAVQLKEKISERLDGTKFADHAFESLITLAVETAQIVAPELQGPKFQGMGAEADESMIESIAMDKDRNNEKVEDNTGPVTNIGLDLPVSNDAIRAELIDAADFTNGLQTKNSLENVGMCKNSEGDKLAVAWQSNANSLGVSHKMNNDLQKIRVEKVFPSDQDIEDLIFGGSQTRNFVDKFGHTFASLSLARAENSQDYADEEVNTEKKSEGKELFDPAALAALSRAATTTGLDIGNVTVPSVDDPRVSSLEHPAGLTSLFGSMFPASASDVVEDMMQDSLCEEEKKIQNIGLKFLRLVHRLGYSPEEPIAAQVLHRLVLATGGHPSPEFSLESAWKMAKMLEMEGKDNLDFSLNILVLGKTGVGKSATINSVFKEERVMSNAFEPATTRIKDIVGTIDGVKIRMLDTPGLRPTAKEEATNRKILASIKKFAKKFPPDVVLYVDRLDTHARDLNDLPLLRSLTNSLTASIWQNAIVTLTHAASPLPDGPSGSPLNFEVFVAQQSHIIQQAISQAVGDLHLMHSNMMPPVSLVENHPSSFKNKIGENVLPNGQSWRPQLLLLCYSLKILSEASSIFKSKDFFDQGKVFGFQLCSPPFPHLVSSMLQSCPHPKLAADQGSDGVGLDSDEENEYEQLLPFKSLRKCEIDKISKEQRKAYFEKYDYRVKLFQRKQSRAEVKRLKEIMKKGKVDGVRDYRYFGEDVDQEDGSPATVPVPIPHPVLPPSFVGDDPSYGYRMLEPTSQLLVRPVSNSQGWDRDCRHYSLCLEQNIVIVGQFPGEFSLQVTKDKKEFRIGTQFSIGQNSKMAICAGMNNKPSGQIAVKTSSSELQIALIGIAPIVTSIIRRMYAGSAGRNLDMLNY</sequence>
<dbReference type="PROSITE" id="PS51720">
    <property type="entry name" value="G_AIG1"/>
    <property type="match status" value="1"/>
</dbReference>
<keyword evidence="6" id="KW-0479">Metal-binding</keyword>
<evidence type="ECO:0000256" key="16">
    <source>
        <dbReference type="ARBA" id="ARBA00023775"/>
    </source>
</evidence>
<keyword evidence="8" id="KW-0378">Hydrolase</keyword>
<dbReference type="GO" id="GO:0015031">
    <property type="term" value="P:protein transport"/>
    <property type="evidence" value="ECO:0007669"/>
    <property type="project" value="UniProtKB-KW"/>
</dbReference>
<keyword evidence="11" id="KW-0653">Protein transport</keyword>
<dbReference type="GO" id="GO:0046872">
    <property type="term" value="F:metal ion binding"/>
    <property type="evidence" value="ECO:0007669"/>
    <property type="project" value="UniProtKB-KW"/>
</dbReference>
<keyword evidence="14" id="KW-0472">Membrane</keyword>
<evidence type="ECO:0000256" key="2">
    <source>
        <dbReference type="ARBA" id="ARBA00022448"/>
    </source>
</evidence>
<dbReference type="InterPro" id="IPR027417">
    <property type="entry name" value="P-loop_NTPase"/>
</dbReference>
<proteinExistence type="inferred from homology"/>
<dbReference type="EMBL" id="GGEC01087828">
    <property type="protein sequence ID" value="MBX68312.1"/>
    <property type="molecule type" value="Transcribed_RNA"/>
</dbReference>
<dbReference type="GO" id="GO:0045036">
    <property type="term" value="P:protein targeting to chloroplast"/>
    <property type="evidence" value="ECO:0007669"/>
    <property type="project" value="InterPro"/>
</dbReference>